<organism evidence="2 3">
    <name type="scientific">Salmonella enterica subsp. arizonae</name>
    <dbReference type="NCBI Taxonomy" id="59203"/>
    <lineage>
        <taxon>Bacteria</taxon>
        <taxon>Pseudomonadati</taxon>
        <taxon>Pseudomonadota</taxon>
        <taxon>Gammaproteobacteria</taxon>
        <taxon>Enterobacterales</taxon>
        <taxon>Enterobacteriaceae</taxon>
        <taxon>Salmonella</taxon>
    </lineage>
</organism>
<gene>
    <name evidence="2" type="ORF">NCTC8297_05145</name>
</gene>
<dbReference type="AlphaFoldDB" id="A0A379TGZ3"/>
<keyword evidence="1" id="KW-0812">Transmembrane</keyword>
<name>A0A379TGZ3_SALER</name>
<protein>
    <submittedName>
        <fullName evidence="2">Integrating conjugative element protein</fullName>
    </submittedName>
</protein>
<dbReference type="InterPro" id="IPR021548">
    <property type="entry name" value="DUF2895"/>
</dbReference>
<dbReference type="Pfam" id="PF11444">
    <property type="entry name" value="DUF2895"/>
    <property type="match status" value="1"/>
</dbReference>
<feature type="transmembrane region" description="Helical" evidence="1">
    <location>
        <begin position="83"/>
        <end position="105"/>
    </location>
</feature>
<dbReference type="Pfam" id="PF11190">
    <property type="entry name" value="DUF2976"/>
    <property type="match status" value="1"/>
</dbReference>
<keyword evidence="1" id="KW-1133">Transmembrane helix</keyword>
<dbReference type="InterPro" id="IPR021356">
    <property type="entry name" value="Integr_conj_element_PFL4702"/>
</dbReference>
<evidence type="ECO:0000313" key="2">
    <source>
        <dbReference type="EMBL" id="SUG49794.1"/>
    </source>
</evidence>
<sequence length="435" mass="48971">MKKRIFRWLLWFPPLPAYADLPEMEDPSRGQGDGIMETLQNYGYDIVILMTLGICAVGFLVVANNCIATYSEIQGGRKQWKDLGAMAGVGAVLLVITILVTQPGLGHSVNHEYHPLSPGTAEPRTCCVSRSDGQRTADSAAGRAGYRRHYWSHSGNTVAQLEPYPRQRPARRCAGDPLWRTLAGAAETRTPGELAVPGAGSETGPFRYRHSAFCPERWRLGYSSEPTMSTFKHALAARDAHIRTLHIALVALFLLASGMGFGWYSSPRQLTVYLPPDLRAASQRPWWEVPPATVYAFAFSVFQQINRWPTNGEADYPRNLSALRAYLTPGCYSQIDREFRQRLQNGELRDRVRGVYEIPGRGFSDKRVQILDRDNWIVTLDLTVDEYFHSEPVKRAMVRYPIKVLRYNIDQQKNPWGLALDCFSSPPQKLEAAKP</sequence>
<feature type="transmembrane region" description="Helical" evidence="1">
    <location>
        <begin position="245"/>
        <end position="264"/>
    </location>
</feature>
<dbReference type="NCBIfam" id="TIGR03745">
    <property type="entry name" value="conj_TIGR03745"/>
    <property type="match status" value="1"/>
</dbReference>
<dbReference type="Proteomes" id="UP000254741">
    <property type="component" value="Unassembled WGS sequence"/>
</dbReference>
<reference evidence="2 3" key="1">
    <citation type="submission" date="2018-06" db="EMBL/GenBank/DDBJ databases">
        <authorList>
            <consortium name="Pathogen Informatics"/>
            <person name="Doyle S."/>
        </authorList>
    </citation>
    <scope>NUCLEOTIDE SEQUENCE [LARGE SCALE GENOMIC DNA]</scope>
    <source>
        <strain evidence="2 3">NCTC8297</strain>
    </source>
</reference>
<accession>A0A379TGZ3</accession>
<dbReference type="NCBIfam" id="TIGR03746">
    <property type="entry name" value="conj_TIGR03746"/>
    <property type="match status" value="1"/>
</dbReference>
<keyword evidence="1" id="KW-0472">Membrane</keyword>
<proteinExistence type="predicted"/>
<feature type="transmembrane region" description="Helical" evidence="1">
    <location>
        <begin position="43"/>
        <end position="62"/>
    </location>
</feature>
<evidence type="ECO:0000256" key="1">
    <source>
        <dbReference type="SAM" id="Phobius"/>
    </source>
</evidence>
<dbReference type="EMBL" id="UGXG01000002">
    <property type="protein sequence ID" value="SUG49794.1"/>
    <property type="molecule type" value="Genomic_DNA"/>
</dbReference>
<evidence type="ECO:0000313" key="3">
    <source>
        <dbReference type="Proteomes" id="UP000254741"/>
    </source>
</evidence>